<reference evidence="2" key="1">
    <citation type="submission" date="2016-02" db="EMBL/GenBank/DDBJ databases">
        <authorList>
            <person name="Wibberg D."/>
        </authorList>
    </citation>
    <scope>NUCLEOTIDE SEQUENCE [LARGE SCALE GENOMIC DNA]</scope>
</reference>
<evidence type="ECO:0000313" key="2">
    <source>
        <dbReference type="Proteomes" id="UP000199013"/>
    </source>
</evidence>
<accession>A0A1C3P2N2</accession>
<sequence>MGWPPAKVNTRAAQEFGVVVETAESARVAFADGIQERVHELGVEVVEACAFDR</sequence>
<gene>
    <name evidence="1" type="ORF">FDG2_3991</name>
</gene>
<name>A0A1C3P2N2_9ACTN</name>
<dbReference type="EMBL" id="FLUV01001682">
    <property type="protein sequence ID" value="SBW24040.1"/>
    <property type="molecule type" value="Genomic_DNA"/>
</dbReference>
<proteinExistence type="predicted"/>
<protein>
    <submittedName>
        <fullName evidence="1">Uncharacterized protein</fullName>
    </submittedName>
</protein>
<evidence type="ECO:0000313" key="1">
    <source>
        <dbReference type="EMBL" id="SBW24040.1"/>
    </source>
</evidence>
<organism evidence="1 2">
    <name type="scientific">Candidatus Protofrankia californiensis</name>
    <dbReference type="NCBI Taxonomy" id="1839754"/>
    <lineage>
        <taxon>Bacteria</taxon>
        <taxon>Bacillati</taxon>
        <taxon>Actinomycetota</taxon>
        <taxon>Actinomycetes</taxon>
        <taxon>Frankiales</taxon>
        <taxon>Frankiaceae</taxon>
        <taxon>Protofrankia</taxon>
    </lineage>
</organism>
<keyword evidence="2" id="KW-1185">Reference proteome</keyword>
<dbReference type="Proteomes" id="UP000199013">
    <property type="component" value="Unassembled WGS sequence"/>
</dbReference>
<dbReference type="AlphaFoldDB" id="A0A1C3P2N2"/>